<accession>A0A117IEE4</accession>
<gene>
    <name evidence="2" type="ORF">RMCFA_2685</name>
</gene>
<comment type="caution">
    <text evidence="2">The sequence shown here is derived from an EMBL/GenBank/DDBJ whole genome shotgun (WGS) entry which is preliminary data.</text>
</comment>
<organism evidence="2 3">
    <name type="scientific">Mycolicibacterium fortuitum subsp. acetamidolyticum</name>
    <dbReference type="NCBI Taxonomy" id="144550"/>
    <lineage>
        <taxon>Bacteria</taxon>
        <taxon>Bacillati</taxon>
        <taxon>Actinomycetota</taxon>
        <taxon>Actinomycetes</taxon>
        <taxon>Mycobacteriales</taxon>
        <taxon>Mycobacteriaceae</taxon>
        <taxon>Mycolicibacterium</taxon>
    </lineage>
</organism>
<feature type="transmembrane region" description="Helical" evidence="1">
    <location>
        <begin position="21"/>
        <end position="41"/>
    </location>
</feature>
<name>A0A117IEE4_MYCFO</name>
<dbReference type="AlphaFoldDB" id="A0A117IEE4"/>
<evidence type="ECO:0000313" key="2">
    <source>
        <dbReference type="EMBL" id="GAT02573.1"/>
    </source>
</evidence>
<protein>
    <submittedName>
        <fullName evidence="2">Small GTP-binding protein</fullName>
    </submittedName>
</protein>
<dbReference type="Proteomes" id="UP000069705">
    <property type="component" value="Unassembled WGS sequence"/>
</dbReference>
<evidence type="ECO:0000313" key="3">
    <source>
        <dbReference type="Proteomes" id="UP000069705"/>
    </source>
</evidence>
<keyword evidence="1" id="KW-0472">Membrane</keyword>
<keyword evidence="1" id="KW-0812">Transmembrane</keyword>
<sequence>MPLLKRIDRSPIVELRRRLRIEVRLLLLMLVILLLVTLLRMRRYLRCVLRRRGRILAIALRPRWPGMRYRRVEFRLITEARLPSMALLLMRGLVLGTLRGAQTRRYRPVLIMTAPRCRLLITMARLRLVDIPR</sequence>
<reference evidence="3" key="2">
    <citation type="submission" date="2016-02" db="EMBL/GenBank/DDBJ databases">
        <title>Draft genome sequence of five rapidly growing Mycobacterium species.</title>
        <authorList>
            <person name="Katahira K."/>
            <person name="Gotou Y."/>
            <person name="Iida K."/>
            <person name="Ogura Y."/>
            <person name="Hayashi T."/>
        </authorList>
    </citation>
    <scope>NUCLEOTIDE SEQUENCE [LARGE SCALE GENOMIC DNA]</scope>
    <source>
        <strain evidence="3">JCM6368</strain>
    </source>
</reference>
<keyword evidence="1" id="KW-1133">Transmembrane helix</keyword>
<proteinExistence type="predicted"/>
<evidence type="ECO:0000256" key="1">
    <source>
        <dbReference type="SAM" id="Phobius"/>
    </source>
</evidence>
<reference evidence="2 3" key="1">
    <citation type="journal article" date="2016" name="Genome Announc.">
        <title>Draft Genome Sequences of Five Rapidly Growing Mycobacterium Species, M. thermoresistibile, M. fortuitum subsp. acetamidolyticum, M. canariasense, M. brisbanense, and M. novocastrense.</title>
        <authorList>
            <person name="Katahira K."/>
            <person name="Ogura Y."/>
            <person name="Gotoh Y."/>
            <person name="Hayashi T."/>
        </authorList>
    </citation>
    <scope>NUCLEOTIDE SEQUENCE [LARGE SCALE GENOMIC DNA]</scope>
    <source>
        <strain evidence="2 3">JCM6368</strain>
    </source>
</reference>
<dbReference type="EMBL" id="BCSZ01000025">
    <property type="protein sequence ID" value="GAT02573.1"/>
    <property type="molecule type" value="Genomic_DNA"/>
</dbReference>